<dbReference type="RefSeq" id="WP_145054484.1">
    <property type="nucleotide sequence ID" value="NZ_CP036433.1"/>
</dbReference>
<protein>
    <submittedName>
        <fullName evidence="1">Uncharacterized protein</fullName>
    </submittedName>
</protein>
<evidence type="ECO:0000313" key="2">
    <source>
        <dbReference type="Proteomes" id="UP000317648"/>
    </source>
</evidence>
<keyword evidence="2" id="KW-1185">Reference proteome</keyword>
<sequence>MRNPLFLILVCFSLTSGGHNVATGQAGDVTATGWRVLRRGRIACVEAETALYEVMSKPHFFIHLRVRNIADRPIAVDLRDYWRVIYPNQWGPLDAGQRKVIDERRVLPTALDRAKRKELIAAFQAGTLTTIPAGQTVDYFREFNASGRADVERQTRGHPFVFVSLDGEQIVTDGETVEQLACDWEDQAEGVVTELMLTAL</sequence>
<dbReference type="Proteomes" id="UP000317648">
    <property type="component" value="Chromosome"/>
</dbReference>
<name>A0A518DVC3_9BACT</name>
<reference evidence="1 2" key="1">
    <citation type="submission" date="2019-02" db="EMBL/GenBank/DDBJ databases">
        <title>Deep-cultivation of Planctomycetes and their phenomic and genomic characterization uncovers novel biology.</title>
        <authorList>
            <person name="Wiegand S."/>
            <person name="Jogler M."/>
            <person name="Boedeker C."/>
            <person name="Pinto D."/>
            <person name="Vollmers J."/>
            <person name="Rivas-Marin E."/>
            <person name="Kohn T."/>
            <person name="Peeters S.H."/>
            <person name="Heuer A."/>
            <person name="Rast P."/>
            <person name="Oberbeckmann S."/>
            <person name="Bunk B."/>
            <person name="Jeske O."/>
            <person name="Meyerdierks A."/>
            <person name="Storesund J.E."/>
            <person name="Kallscheuer N."/>
            <person name="Luecker S."/>
            <person name="Lage O.M."/>
            <person name="Pohl T."/>
            <person name="Merkel B.J."/>
            <person name="Hornburger P."/>
            <person name="Mueller R.-W."/>
            <person name="Bruemmer F."/>
            <person name="Labrenz M."/>
            <person name="Spormann A.M."/>
            <person name="Op den Camp H."/>
            <person name="Overmann J."/>
            <person name="Amann R."/>
            <person name="Jetten M.S.M."/>
            <person name="Mascher T."/>
            <person name="Medema M.H."/>
            <person name="Devos D.P."/>
            <person name="Kaster A.-K."/>
            <person name="Ovreas L."/>
            <person name="Rohde M."/>
            <person name="Galperin M.Y."/>
            <person name="Jogler C."/>
        </authorList>
    </citation>
    <scope>NUCLEOTIDE SEQUENCE [LARGE SCALE GENOMIC DNA]</scope>
    <source>
        <strain evidence="1 2">Pla85_3_4</strain>
    </source>
</reference>
<proteinExistence type="predicted"/>
<organism evidence="1 2">
    <name type="scientific">Lignipirellula cremea</name>
    <dbReference type="NCBI Taxonomy" id="2528010"/>
    <lineage>
        <taxon>Bacteria</taxon>
        <taxon>Pseudomonadati</taxon>
        <taxon>Planctomycetota</taxon>
        <taxon>Planctomycetia</taxon>
        <taxon>Pirellulales</taxon>
        <taxon>Pirellulaceae</taxon>
        <taxon>Lignipirellula</taxon>
    </lineage>
</organism>
<dbReference type="EMBL" id="CP036433">
    <property type="protein sequence ID" value="QDU95786.1"/>
    <property type="molecule type" value="Genomic_DNA"/>
</dbReference>
<accession>A0A518DVC3</accession>
<gene>
    <name evidence="1" type="ORF">Pla8534_36030</name>
</gene>
<dbReference type="OrthoDB" id="9853471at2"/>
<evidence type="ECO:0000313" key="1">
    <source>
        <dbReference type="EMBL" id="QDU95786.1"/>
    </source>
</evidence>
<dbReference type="AlphaFoldDB" id="A0A518DVC3"/>
<dbReference type="KEGG" id="lcre:Pla8534_36030"/>